<keyword evidence="1" id="KW-0646">Protease inhibitor</keyword>
<evidence type="ECO:0000256" key="1">
    <source>
        <dbReference type="ARBA" id="ARBA00022690"/>
    </source>
</evidence>
<evidence type="ECO:0000256" key="2">
    <source>
        <dbReference type="ARBA" id="ARBA00022900"/>
    </source>
</evidence>
<name>A0A0D6L8G8_9BILA</name>
<organism evidence="6 7">
    <name type="scientific">Ancylostoma ceylanicum</name>
    <dbReference type="NCBI Taxonomy" id="53326"/>
    <lineage>
        <taxon>Eukaryota</taxon>
        <taxon>Metazoa</taxon>
        <taxon>Ecdysozoa</taxon>
        <taxon>Nematoda</taxon>
        <taxon>Chromadorea</taxon>
        <taxon>Rhabditida</taxon>
        <taxon>Rhabditina</taxon>
        <taxon>Rhabditomorpha</taxon>
        <taxon>Strongyloidea</taxon>
        <taxon>Ancylostomatidae</taxon>
        <taxon>Ancylostomatinae</taxon>
        <taxon>Ancylostoma</taxon>
    </lineage>
</organism>
<evidence type="ECO:0000256" key="3">
    <source>
        <dbReference type="ARBA" id="ARBA00023157"/>
    </source>
</evidence>
<feature type="domain" description="BPTI/Kunitz inhibitor" evidence="5">
    <location>
        <begin position="58"/>
        <end position="111"/>
    </location>
</feature>
<dbReference type="SMART" id="SM00131">
    <property type="entry name" value="KU"/>
    <property type="match status" value="1"/>
</dbReference>
<dbReference type="Gene3D" id="4.10.410.10">
    <property type="entry name" value="Pancreatic trypsin inhibitor Kunitz domain"/>
    <property type="match status" value="1"/>
</dbReference>
<dbReference type="InterPro" id="IPR050098">
    <property type="entry name" value="TFPI/VKTCI-like"/>
</dbReference>
<dbReference type="InterPro" id="IPR036880">
    <property type="entry name" value="Kunitz_BPTI_sf"/>
</dbReference>
<evidence type="ECO:0000256" key="4">
    <source>
        <dbReference type="SAM" id="SignalP"/>
    </source>
</evidence>
<keyword evidence="4" id="KW-0732">Signal</keyword>
<dbReference type="GO" id="GO:0005615">
    <property type="term" value="C:extracellular space"/>
    <property type="evidence" value="ECO:0007669"/>
    <property type="project" value="TreeGrafter"/>
</dbReference>
<dbReference type="AlphaFoldDB" id="A0A0D6L8G8"/>
<accession>A0A0D6L8G8</accession>
<dbReference type="PANTHER" id="PTHR10083">
    <property type="entry name" value="KUNITZ-TYPE PROTEASE INHIBITOR-RELATED"/>
    <property type="match status" value="1"/>
</dbReference>
<evidence type="ECO:0000259" key="5">
    <source>
        <dbReference type="PROSITE" id="PS50279"/>
    </source>
</evidence>
<evidence type="ECO:0000313" key="7">
    <source>
        <dbReference type="Proteomes" id="UP000054495"/>
    </source>
</evidence>
<dbReference type="EMBL" id="KE125493">
    <property type="protein sequence ID" value="EPB68130.1"/>
    <property type="molecule type" value="Genomic_DNA"/>
</dbReference>
<keyword evidence="2" id="KW-0722">Serine protease inhibitor</keyword>
<reference evidence="6 7" key="1">
    <citation type="submission" date="2013-05" db="EMBL/GenBank/DDBJ databases">
        <title>Draft genome of the parasitic nematode Anyclostoma ceylanicum.</title>
        <authorList>
            <person name="Mitreva M."/>
        </authorList>
    </citation>
    <scope>NUCLEOTIDE SEQUENCE [LARGE SCALE GENOMIC DNA]</scope>
</reference>
<keyword evidence="7" id="KW-1185">Reference proteome</keyword>
<protein>
    <submittedName>
        <fullName evidence="6">Kunitz/Bovine pancreatic trypsin inhibitor domain protein</fullName>
    </submittedName>
</protein>
<dbReference type="SUPFAM" id="SSF57362">
    <property type="entry name" value="BPTI-like"/>
    <property type="match status" value="1"/>
</dbReference>
<dbReference type="Pfam" id="PF00014">
    <property type="entry name" value="Kunitz_BPTI"/>
    <property type="match status" value="1"/>
</dbReference>
<keyword evidence="3" id="KW-1015">Disulfide bond</keyword>
<proteinExistence type="predicted"/>
<feature type="signal peptide" evidence="4">
    <location>
        <begin position="1"/>
        <end position="21"/>
    </location>
</feature>
<dbReference type="GO" id="GO:0004867">
    <property type="term" value="F:serine-type endopeptidase inhibitor activity"/>
    <property type="evidence" value="ECO:0007669"/>
    <property type="project" value="UniProtKB-KW"/>
</dbReference>
<sequence length="120" mass="14185">MRFVPLALLCVTVCYCRYYEGQVPQQREESQSKGYPQQDMNSQQVMQIPKLPPPKQRCTGPPVLRGGVKCKARIERYTYDEHRRECVPFFHGECKASGNNFKTLQECQQRCMKRRPYYRS</sequence>
<dbReference type="Proteomes" id="UP000054495">
    <property type="component" value="Unassembled WGS sequence"/>
</dbReference>
<gene>
    <name evidence="6" type="ORF">ANCCEY_12786</name>
</gene>
<dbReference type="PANTHER" id="PTHR10083:SF374">
    <property type="entry name" value="BPTI_KUNITZ INHIBITOR DOMAIN-CONTAINING PROTEIN"/>
    <property type="match status" value="1"/>
</dbReference>
<evidence type="ECO:0000313" key="6">
    <source>
        <dbReference type="EMBL" id="EPB68130.1"/>
    </source>
</evidence>
<dbReference type="InterPro" id="IPR002223">
    <property type="entry name" value="Kunitz_BPTI"/>
</dbReference>
<dbReference type="PROSITE" id="PS50279">
    <property type="entry name" value="BPTI_KUNITZ_2"/>
    <property type="match status" value="1"/>
</dbReference>
<feature type="chain" id="PRO_5002306766" evidence="4">
    <location>
        <begin position="22"/>
        <end position="120"/>
    </location>
</feature>